<keyword evidence="2" id="KW-0378">Hydrolase</keyword>
<evidence type="ECO:0000313" key="3">
    <source>
        <dbReference type="Proteomes" id="UP001523234"/>
    </source>
</evidence>
<protein>
    <submittedName>
        <fullName evidence="2">HNH endonuclease</fullName>
    </submittedName>
</protein>
<reference evidence="2 3" key="1">
    <citation type="submission" date="2022-06" db="EMBL/GenBank/DDBJ databases">
        <title>Fructobacillus taiwanensis sp. nov., isolated from the honeybee.</title>
        <authorList>
            <person name="Chen Y.-S."/>
            <person name="Wang L.-T."/>
            <person name="Lee Y.-S."/>
            <person name="Chang Y.-C."/>
            <person name="Wu H.-C."/>
            <person name="Liao C.-Y."/>
            <person name="Chen W.-H."/>
            <person name="Deng J.-N."/>
            <person name="Wang Y.-H."/>
        </authorList>
    </citation>
    <scope>NUCLEOTIDE SEQUENCE [LARGE SCALE GENOMIC DNA]</scope>
    <source>
        <strain evidence="2 3">W13</strain>
    </source>
</reference>
<dbReference type="Proteomes" id="UP001523234">
    <property type="component" value="Unassembled WGS sequence"/>
</dbReference>
<dbReference type="Gene3D" id="1.10.30.50">
    <property type="match status" value="1"/>
</dbReference>
<gene>
    <name evidence="2" type="ORF">NFX39_02355</name>
</gene>
<dbReference type="CDD" id="cd00085">
    <property type="entry name" value="HNHc"/>
    <property type="match status" value="1"/>
</dbReference>
<dbReference type="RefSeq" id="WP_248648604.1">
    <property type="nucleotide sequence ID" value="NZ_JAMWYK010000002.1"/>
</dbReference>
<dbReference type="InterPro" id="IPR002711">
    <property type="entry name" value="HNH"/>
</dbReference>
<feature type="domain" description="HNH nuclease" evidence="1">
    <location>
        <begin position="50"/>
        <end position="103"/>
    </location>
</feature>
<accession>A0ABT0ZPQ8</accession>
<dbReference type="GO" id="GO:0004519">
    <property type="term" value="F:endonuclease activity"/>
    <property type="evidence" value="ECO:0007669"/>
    <property type="project" value="UniProtKB-KW"/>
</dbReference>
<proteinExistence type="predicted"/>
<sequence>MKQNEINELKVLSSKNYLSREEANRMNSLSHEYHVEFGYPKGKRPKISKRKRNLVFEKYNGICVYCENSVSKDKFHVEHKQPLAKGGNNELANLAVSCQECNLRKGTKTFSEFFKDC</sequence>
<dbReference type="Pfam" id="PF01844">
    <property type="entry name" value="HNH"/>
    <property type="match status" value="1"/>
</dbReference>
<dbReference type="PANTHER" id="PTHR33877">
    <property type="entry name" value="SLL1193 PROTEIN"/>
    <property type="match status" value="1"/>
</dbReference>
<dbReference type="InterPro" id="IPR052892">
    <property type="entry name" value="NA-targeting_endonuclease"/>
</dbReference>
<evidence type="ECO:0000313" key="2">
    <source>
        <dbReference type="EMBL" id="MCO0831938.1"/>
    </source>
</evidence>
<dbReference type="InterPro" id="IPR003615">
    <property type="entry name" value="HNH_nuc"/>
</dbReference>
<keyword evidence="2" id="KW-0255">Endonuclease</keyword>
<name>A0ABT0ZPQ8_9LACO</name>
<dbReference type="SMART" id="SM00507">
    <property type="entry name" value="HNHc"/>
    <property type="match status" value="1"/>
</dbReference>
<evidence type="ECO:0000259" key="1">
    <source>
        <dbReference type="SMART" id="SM00507"/>
    </source>
</evidence>
<dbReference type="PANTHER" id="PTHR33877:SF1">
    <property type="entry name" value="TYPE IV METHYL-DIRECTED RESTRICTION ENZYME ECOKMCRA"/>
    <property type="match status" value="1"/>
</dbReference>
<comment type="caution">
    <text evidence="2">The sequence shown here is derived from an EMBL/GenBank/DDBJ whole genome shotgun (WGS) entry which is preliminary data.</text>
</comment>
<keyword evidence="2" id="KW-0540">Nuclease</keyword>
<keyword evidence="3" id="KW-1185">Reference proteome</keyword>
<dbReference type="EMBL" id="JAMWYK010000002">
    <property type="protein sequence ID" value="MCO0831938.1"/>
    <property type="molecule type" value="Genomic_DNA"/>
</dbReference>
<organism evidence="2 3">
    <name type="scientific">Fructobacillus apis</name>
    <dbReference type="NCBI Taxonomy" id="2935017"/>
    <lineage>
        <taxon>Bacteria</taxon>
        <taxon>Bacillati</taxon>
        <taxon>Bacillota</taxon>
        <taxon>Bacilli</taxon>
        <taxon>Lactobacillales</taxon>
        <taxon>Lactobacillaceae</taxon>
        <taxon>Fructobacillus</taxon>
    </lineage>
</organism>